<gene>
    <name evidence="2" type="ORF">HD599_000082</name>
</gene>
<accession>A0A841AJY7</accession>
<evidence type="ECO:0000313" key="3">
    <source>
        <dbReference type="Proteomes" id="UP000536685"/>
    </source>
</evidence>
<dbReference type="GO" id="GO:0016491">
    <property type="term" value="F:oxidoreductase activity"/>
    <property type="evidence" value="ECO:0007669"/>
    <property type="project" value="InterPro"/>
</dbReference>
<dbReference type="Pfam" id="PF04954">
    <property type="entry name" value="SIP"/>
    <property type="match status" value="1"/>
</dbReference>
<sequence length="275" mass="29775">MSTPTPRPARPQTVLSVVRTEWVTPQLVRVIAGGPEFANLGLNEFTDKYSKLVFVKPELGIEPPYDVPALRETLAQDDWPVVRTYTIRRVDVANEQLAIDFVVHGTEGVAGPWAASAQPGDPVVLAGIGGAYAPADDTDWHVFVGDESALPAISSALEVLPADAAGVAYLEVHDDSDVQLLAVPDNVLVNWIVRGDDDRRPETLAEAVLAGVWPDDARVQVFAHGERESMKAVRAALAARGIPRANFSLSGYWAHGRTEDKFQAEKREPIGKIAD</sequence>
<dbReference type="InterPro" id="IPR017938">
    <property type="entry name" value="Riboflavin_synthase-like_b-brl"/>
</dbReference>
<protein>
    <submittedName>
        <fullName evidence="2">NADPH-dependent ferric siderophore reductase</fullName>
    </submittedName>
</protein>
<comment type="caution">
    <text evidence="2">The sequence shown here is derived from an EMBL/GenBank/DDBJ whole genome shotgun (WGS) entry which is preliminary data.</text>
</comment>
<dbReference type="InterPro" id="IPR017927">
    <property type="entry name" value="FAD-bd_FR_type"/>
</dbReference>
<feature type="domain" description="FAD-binding FR-type" evidence="1">
    <location>
        <begin position="7"/>
        <end position="135"/>
    </location>
</feature>
<dbReference type="SUPFAM" id="SSF63380">
    <property type="entry name" value="Riboflavin synthase domain-like"/>
    <property type="match status" value="1"/>
</dbReference>
<dbReference type="InterPro" id="IPR039374">
    <property type="entry name" value="SIP_fam"/>
</dbReference>
<dbReference type="PANTHER" id="PTHR30157:SF0">
    <property type="entry name" value="NADPH-DEPENDENT FERRIC-CHELATE REDUCTASE"/>
    <property type="match status" value="1"/>
</dbReference>
<dbReference type="InterPro" id="IPR013113">
    <property type="entry name" value="SIP_FAD-bd"/>
</dbReference>
<dbReference type="InterPro" id="IPR007037">
    <property type="entry name" value="SIP_rossman_dom"/>
</dbReference>
<name>A0A841AJY7_9MICO</name>
<dbReference type="Gene3D" id="3.40.50.80">
    <property type="entry name" value="Nucleotide-binding domain of ferredoxin-NADP reductase (FNR) module"/>
    <property type="match status" value="1"/>
</dbReference>
<evidence type="ECO:0000313" key="2">
    <source>
        <dbReference type="EMBL" id="MBB5841759.1"/>
    </source>
</evidence>
<evidence type="ECO:0000259" key="1">
    <source>
        <dbReference type="PROSITE" id="PS51384"/>
    </source>
</evidence>
<dbReference type="Pfam" id="PF08021">
    <property type="entry name" value="FAD_binding_9"/>
    <property type="match status" value="1"/>
</dbReference>
<dbReference type="RefSeq" id="WP_184232607.1">
    <property type="nucleotide sequence ID" value="NZ_JACHMJ010000001.1"/>
</dbReference>
<keyword evidence="3" id="KW-1185">Reference proteome</keyword>
<dbReference type="InterPro" id="IPR039261">
    <property type="entry name" value="FNR_nucleotide-bd"/>
</dbReference>
<dbReference type="PANTHER" id="PTHR30157">
    <property type="entry name" value="FERRIC REDUCTASE, NADPH-DEPENDENT"/>
    <property type="match status" value="1"/>
</dbReference>
<dbReference type="PROSITE" id="PS51384">
    <property type="entry name" value="FAD_FR"/>
    <property type="match status" value="1"/>
</dbReference>
<dbReference type="AlphaFoldDB" id="A0A841AJY7"/>
<dbReference type="Proteomes" id="UP000536685">
    <property type="component" value="Unassembled WGS sequence"/>
</dbReference>
<dbReference type="EMBL" id="JACHMJ010000001">
    <property type="protein sequence ID" value="MBB5841759.1"/>
    <property type="molecule type" value="Genomic_DNA"/>
</dbReference>
<reference evidence="2 3" key="1">
    <citation type="submission" date="2020-08" db="EMBL/GenBank/DDBJ databases">
        <title>Sequencing the genomes of 1000 actinobacteria strains.</title>
        <authorList>
            <person name="Klenk H.-P."/>
        </authorList>
    </citation>
    <scope>NUCLEOTIDE SEQUENCE [LARGE SCALE GENOMIC DNA]</scope>
    <source>
        <strain evidence="2 3">DSM 105784</strain>
    </source>
</reference>
<dbReference type="CDD" id="cd06193">
    <property type="entry name" value="siderophore_interacting"/>
    <property type="match status" value="1"/>
</dbReference>
<proteinExistence type="predicted"/>
<dbReference type="Gene3D" id="2.40.30.10">
    <property type="entry name" value="Translation factors"/>
    <property type="match status" value="1"/>
</dbReference>
<organism evidence="2 3">
    <name type="scientific">Conyzicola lurida</name>
    <dbReference type="NCBI Taxonomy" id="1172621"/>
    <lineage>
        <taxon>Bacteria</taxon>
        <taxon>Bacillati</taxon>
        <taxon>Actinomycetota</taxon>
        <taxon>Actinomycetes</taxon>
        <taxon>Micrococcales</taxon>
        <taxon>Microbacteriaceae</taxon>
        <taxon>Conyzicola</taxon>
    </lineage>
</organism>